<evidence type="ECO:0000313" key="4">
    <source>
        <dbReference type="EMBL" id="TDD41266.1"/>
    </source>
</evidence>
<name>A0A4R4YA30_9PSEU</name>
<keyword evidence="1" id="KW-0540">Nuclease</keyword>
<dbReference type="SUPFAM" id="SSF56281">
    <property type="entry name" value="Metallo-hydrolase/oxidoreductase"/>
    <property type="match status" value="1"/>
</dbReference>
<evidence type="ECO:0000256" key="1">
    <source>
        <dbReference type="ARBA" id="ARBA00022759"/>
    </source>
</evidence>
<evidence type="ECO:0000256" key="2">
    <source>
        <dbReference type="ARBA" id="ARBA00022801"/>
    </source>
</evidence>
<dbReference type="InterPro" id="IPR001279">
    <property type="entry name" value="Metallo-B-lactamas"/>
</dbReference>
<dbReference type="Proteomes" id="UP000294947">
    <property type="component" value="Unassembled WGS sequence"/>
</dbReference>
<dbReference type="GO" id="GO:0042781">
    <property type="term" value="F:3'-tRNA processing endoribonuclease activity"/>
    <property type="evidence" value="ECO:0007669"/>
    <property type="project" value="TreeGrafter"/>
</dbReference>
<dbReference type="Pfam" id="PF00753">
    <property type="entry name" value="Lactamase_B"/>
    <property type="match status" value="1"/>
</dbReference>
<dbReference type="PROSITE" id="PS51318">
    <property type="entry name" value="TAT"/>
    <property type="match status" value="1"/>
</dbReference>
<keyword evidence="1" id="KW-0255">Endonuclease</keyword>
<dbReference type="RefSeq" id="WP_132492322.1">
    <property type="nucleotide sequence ID" value="NZ_SMKW01000060.1"/>
</dbReference>
<dbReference type="InterPro" id="IPR044094">
    <property type="entry name" value="AtsA-like_MBL-fold"/>
</dbReference>
<organism evidence="4 5">
    <name type="scientific">Saccharopolyspora elongata</name>
    <dbReference type="NCBI Taxonomy" id="2530387"/>
    <lineage>
        <taxon>Bacteria</taxon>
        <taxon>Bacillati</taxon>
        <taxon>Actinomycetota</taxon>
        <taxon>Actinomycetes</taxon>
        <taxon>Pseudonocardiales</taxon>
        <taxon>Pseudonocardiaceae</taxon>
        <taxon>Saccharopolyspora</taxon>
    </lineage>
</organism>
<feature type="domain" description="Metallo-beta-lactamase" evidence="3">
    <location>
        <begin position="76"/>
        <end position="292"/>
    </location>
</feature>
<dbReference type="Gene3D" id="3.60.15.10">
    <property type="entry name" value="Ribonuclease Z/Hydroxyacylglutathione hydrolase-like"/>
    <property type="match status" value="1"/>
</dbReference>
<gene>
    <name evidence="4" type="ORF">E1288_33155</name>
</gene>
<comment type="caution">
    <text evidence="4">The sequence shown here is derived from an EMBL/GenBank/DDBJ whole genome shotgun (WGS) entry which is preliminary data.</text>
</comment>
<evidence type="ECO:0000313" key="5">
    <source>
        <dbReference type="Proteomes" id="UP000294947"/>
    </source>
</evidence>
<dbReference type="OrthoDB" id="4137979at2"/>
<dbReference type="InterPro" id="IPR006311">
    <property type="entry name" value="TAT_signal"/>
</dbReference>
<protein>
    <submittedName>
        <fullName evidence="4">MBL fold metallo-hydrolase</fullName>
    </submittedName>
</protein>
<reference evidence="4 5" key="1">
    <citation type="submission" date="2019-03" db="EMBL/GenBank/DDBJ databases">
        <title>Draft genome sequences of novel Actinobacteria.</title>
        <authorList>
            <person name="Sahin N."/>
            <person name="Ay H."/>
            <person name="Saygin H."/>
        </authorList>
    </citation>
    <scope>NUCLEOTIDE SEQUENCE [LARGE SCALE GENOMIC DNA]</scope>
    <source>
        <strain evidence="4 5">7K502</strain>
    </source>
</reference>
<dbReference type="EMBL" id="SMKW01000060">
    <property type="protein sequence ID" value="TDD41266.1"/>
    <property type="molecule type" value="Genomic_DNA"/>
</dbReference>
<proteinExistence type="predicted"/>
<evidence type="ECO:0000259" key="3">
    <source>
        <dbReference type="Pfam" id="PF00753"/>
    </source>
</evidence>
<sequence>MCDIVSEALRAGISRRSMLAALGAGAAALGTSAAASPQAGASARSAVAEQYRTRVVLLGTAGGPPWWNGSKRSGISTAVVVGDRYYVVDAGHGVGQRIREARLGNWKDDEQGPLDAMRAIFLTHLHSDHVSDLNNLLLPANGRQANPEPVQVWGPGNRGQLPPLFGPPPAPAVTAPENPTPGTVELVDLLTRAFATDYNDRAFDNRKPPAAEMFTAHDVPIPAEYTGDPNGNPHPRMSPVPFYEDDRVRVSATLVKHAPVFPALAFRFDTDDGSVVLAGDTARSENLIEMATGADVLVHEVMEAKWLETFLPPPRNDVQEGLFQHLLSSHTTVEEVGPIADEAGVATLVLSHLAPAAWPEEEWRRAGDNFSGTLVIGHDLDETGVGTPS</sequence>
<dbReference type="AlphaFoldDB" id="A0A4R4YA30"/>
<dbReference type="PANTHER" id="PTHR46018:SF2">
    <property type="entry name" value="ZINC PHOSPHODIESTERASE ELAC PROTEIN 1"/>
    <property type="match status" value="1"/>
</dbReference>
<dbReference type="CDD" id="cd07719">
    <property type="entry name" value="arylsulfatase_AtsA-like_MBL-fold"/>
    <property type="match status" value="1"/>
</dbReference>
<dbReference type="InterPro" id="IPR036866">
    <property type="entry name" value="RibonucZ/Hydroxyglut_hydro"/>
</dbReference>
<keyword evidence="2 4" id="KW-0378">Hydrolase</keyword>
<keyword evidence="5" id="KW-1185">Reference proteome</keyword>
<dbReference type="PANTHER" id="PTHR46018">
    <property type="entry name" value="ZINC PHOSPHODIESTERASE ELAC PROTEIN 1"/>
    <property type="match status" value="1"/>
</dbReference>
<accession>A0A4R4YA30</accession>